<evidence type="ECO:0000256" key="3">
    <source>
        <dbReference type="HAMAP-Rule" id="MF_00187"/>
    </source>
</evidence>
<gene>
    <name evidence="3" type="primary">fdhD</name>
    <name evidence="4" type="ORF">DAI18_11915</name>
</gene>
<dbReference type="PIRSF" id="PIRSF015626">
    <property type="entry name" value="FdhD"/>
    <property type="match status" value="1"/>
</dbReference>
<dbReference type="AlphaFoldDB" id="A0A2S0PBD1"/>
<evidence type="ECO:0000313" key="4">
    <source>
        <dbReference type="EMBL" id="AVY94666.1"/>
    </source>
</evidence>
<accession>A0A2S0PBD1</accession>
<dbReference type="SUPFAM" id="SSF53927">
    <property type="entry name" value="Cytidine deaminase-like"/>
    <property type="match status" value="1"/>
</dbReference>
<keyword evidence="4" id="KW-0808">Transferase</keyword>
<organism evidence="4 5">
    <name type="scientific">Microvirgula aerodenitrificans</name>
    <dbReference type="NCBI Taxonomy" id="57480"/>
    <lineage>
        <taxon>Bacteria</taxon>
        <taxon>Pseudomonadati</taxon>
        <taxon>Pseudomonadota</taxon>
        <taxon>Betaproteobacteria</taxon>
        <taxon>Neisseriales</taxon>
        <taxon>Aquaspirillaceae</taxon>
        <taxon>Microvirgula</taxon>
    </lineage>
</organism>
<dbReference type="GO" id="GO:0097163">
    <property type="term" value="F:sulfur carrier activity"/>
    <property type="evidence" value="ECO:0007669"/>
    <property type="project" value="UniProtKB-UniRule"/>
</dbReference>
<dbReference type="HAMAP" id="MF_00187">
    <property type="entry name" value="FdhD"/>
    <property type="match status" value="1"/>
</dbReference>
<dbReference type="InterPro" id="IPR016193">
    <property type="entry name" value="Cytidine_deaminase-like"/>
</dbReference>
<sequence length="276" mass="29328">MSDVQFDTPILPTRPCRVRRVSADGARDHEDLLATEVPVALVFNGLSHVVMMCSPLDLDDFALGFSLSEGIVGRREEIFSIETVERAAGIELHLELASARFSALKERRRQLTGRTGCGLCGVESLQQAIRPVGHVGQTLQLAPGALGRALAELETGQTLAMETGCTHAAAWCAPDGSVVAVREDVGRHVAFDKLIGARAQADWGAGFALLSSRASYELVHKAAAVGIELLAAMSAPTALAVELAQASGLTLAAFVRKQRYGLYSHPARVPDSAPQH</sequence>
<evidence type="ECO:0000313" key="5">
    <source>
        <dbReference type="Proteomes" id="UP000244173"/>
    </source>
</evidence>
<dbReference type="PANTHER" id="PTHR30592:SF1">
    <property type="entry name" value="SULFUR CARRIER PROTEIN FDHD"/>
    <property type="match status" value="1"/>
</dbReference>
<dbReference type="RefSeq" id="WP_107889516.1">
    <property type="nucleotide sequence ID" value="NZ_CP028519.1"/>
</dbReference>
<reference evidence="4 5" key="1">
    <citation type="submission" date="2018-04" db="EMBL/GenBank/DDBJ databases">
        <title>Denitrifier Microvirgula.</title>
        <authorList>
            <person name="Anderson E."/>
            <person name="Jang J."/>
            <person name="Ishii S."/>
        </authorList>
    </citation>
    <scope>NUCLEOTIDE SEQUENCE [LARGE SCALE GENOMIC DNA]</scope>
    <source>
        <strain evidence="4 5">BE2.4</strain>
    </source>
</reference>
<evidence type="ECO:0000256" key="1">
    <source>
        <dbReference type="ARBA" id="ARBA00022490"/>
    </source>
</evidence>
<name>A0A2S0PBD1_9NEIS</name>
<dbReference type="EMBL" id="CP028519">
    <property type="protein sequence ID" value="AVY94666.1"/>
    <property type="molecule type" value="Genomic_DNA"/>
</dbReference>
<feature type="binding site" evidence="3">
    <location>
        <begin position="254"/>
        <end position="259"/>
    </location>
    <ligand>
        <name>Mo-bis(molybdopterin guanine dinucleotide)</name>
        <dbReference type="ChEBI" id="CHEBI:60539"/>
    </ligand>
</feature>
<dbReference type="GO" id="GO:0005737">
    <property type="term" value="C:cytoplasm"/>
    <property type="evidence" value="ECO:0007669"/>
    <property type="project" value="UniProtKB-SubCell"/>
</dbReference>
<dbReference type="STRING" id="1122240.GCA_000620105_01640"/>
<comment type="similarity">
    <text evidence="3">Belongs to the FdhD family.</text>
</comment>
<keyword evidence="2 3" id="KW-0501">Molybdenum cofactor biosynthesis</keyword>
<dbReference type="Proteomes" id="UP000244173">
    <property type="component" value="Chromosome"/>
</dbReference>
<protein>
    <recommendedName>
        <fullName evidence="3">Sulfur carrier protein FdhD</fullName>
    </recommendedName>
</protein>
<feature type="active site" description="Cysteine persulfide intermediate" evidence="3">
    <location>
        <position position="117"/>
    </location>
</feature>
<evidence type="ECO:0000256" key="2">
    <source>
        <dbReference type="ARBA" id="ARBA00023150"/>
    </source>
</evidence>
<keyword evidence="5" id="KW-1185">Reference proteome</keyword>
<comment type="function">
    <text evidence="3">Required for formate dehydrogenase (FDH) activity. Acts as a sulfur carrier protein that transfers sulfur from IscS to the molybdenum cofactor prior to its insertion into FDH.</text>
</comment>
<keyword evidence="1 3" id="KW-0963">Cytoplasm</keyword>
<dbReference type="GO" id="GO:0006777">
    <property type="term" value="P:Mo-molybdopterin cofactor biosynthetic process"/>
    <property type="evidence" value="ECO:0007669"/>
    <property type="project" value="UniProtKB-UniRule"/>
</dbReference>
<dbReference type="PANTHER" id="PTHR30592">
    <property type="entry name" value="FORMATE DEHYDROGENASE"/>
    <property type="match status" value="1"/>
</dbReference>
<comment type="subcellular location">
    <subcellularLocation>
        <location evidence="3">Cytoplasm</location>
    </subcellularLocation>
</comment>
<dbReference type="GO" id="GO:0016783">
    <property type="term" value="F:sulfurtransferase activity"/>
    <property type="evidence" value="ECO:0007669"/>
    <property type="project" value="InterPro"/>
</dbReference>
<dbReference type="Gene3D" id="3.10.20.10">
    <property type="match status" value="1"/>
</dbReference>
<dbReference type="OrthoDB" id="3197277at2"/>
<dbReference type="NCBIfam" id="TIGR00129">
    <property type="entry name" value="fdhD_narQ"/>
    <property type="match status" value="1"/>
</dbReference>
<dbReference type="Pfam" id="PF02634">
    <property type="entry name" value="FdhD-NarQ"/>
    <property type="match status" value="1"/>
</dbReference>
<dbReference type="Gene3D" id="3.40.140.10">
    <property type="entry name" value="Cytidine Deaminase, domain 2"/>
    <property type="match status" value="1"/>
</dbReference>
<proteinExistence type="inferred from homology"/>
<dbReference type="KEGG" id="maer:DAI18_11915"/>
<dbReference type="InterPro" id="IPR003786">
    <property type="entry name" value="FdhD"/>
</dbReference>